<feature type="domain" description="Aminotransferase class I/classII large" evidence="6">
    <location>
        <begin position="62"/>
        <end position="380"/>
    </location>
</feature>
<dbReference type="RefSeq" id="WP_378130542.1">
    <property type="nucleotide sequence ID" value="NZ_JBHSMI010000010.1"/>
</dbReference>
<dbReference type="CDD" id="cd00609">
    <property type="entry name" value="AAT_like"/>
    <property type="match status" value="1"/>
</dbReference>
<dbReference type="PANTHER" id="PTHR43525">
    <property type="entry name" value="PROTEIN MALY"/>
    <property type="match status" value="1"/>
</dbReference>
<keyword evidence="3" id="KW-0663">Pyridoxal phosphate</keyword>
<dbReference type="Pfam" id="PF00155">
    <property type="entry name" value="Aminotran_1_2"/>
    <property type="match status" value="1"/>
</dbReference>
<evidence type="ECO:0000256" key="1">
    <source>
        <dbReference type="ARBA" id="ARBA00001933"/>
    </source>
</evidence>
<comment type="caution">
    <text evidence="7">The sequence shown here is derived from an EMBL/GenBank/DDBJ whole genome shotgun (WGS) entry which is preliminary data.</text>
</comment>
<evidence type="ECO:0000256" key="2">
    <source>
        <dbReference type="ARBA" id="ARBA00012224"/>
    </source>
</evidence>
<dbReference type="InterPro" id="IPR015424">
    <property type="entry name" value="PyrdxlP-dep_Trfase"/>
</dbReference>
<dbReference type="InterPro" id="IPR051798">
    <property type="entry name" value="Class-II_PLP-Dep_Aminotrans"/>
</dbReference>
<comment type="similarity">
    <text evidence="5">Belongs to the class-II pyridoxal-phosphate-dependent aminotransferase family. MalY/PatB cystathionine beta-lyase subfamily.</text>
</comment>
<reference evidence="8" key="1">
    <citation type="journal article" date="2019" name="Int. J. Syst. Evol. Microbiol.">
        <title>The Global Catalogue of Microorganisms (GCM) 10K type strain sequencing project: providing services to taxonomists for standard genome sequencing and annotation.</title>
        <authorList>
            <consortium name="The Broad Institute Genomics Platform"/>
            <consortium name="The Broad Institute Genome Sequencing Center for Infectious Disease"/>
            <person name="Wu L."/>
            <person name="Ma J."/>
        </authorList>
    </citation>
    <scope>NUCLEOTIDE SEQUENCE [LARGE SCALE GENOMIC DNA]</scope>
    <source>
        <strain evidence="8">CGMCC 1.18575</strain>
    </source>
</reference>
<dbReference type="GO" id="GO:0047804">
    <property type="term" value="F:cysteine-S-conjugate beta-lyase activity"/>
    <property type="evidence" value="ECO:0007669"/>
    <property type="project" value="UniProtKB-EC"/>
</dbReference>
<dbReference type="InterPro" id="IPR015421">
    <property type="entry name" value="PyrdxlP-dep_Trfase_major"/>
</dbReference>
<evidence type="ECO:0000313" key="7">
    <source>
        <dbReference type="EMBL" id="MFC5402256.1"/>
    </source>
</evidence>
<dbReference type="PANTHER" id="PTHR43525:SF1">
    <property type="entry name" value="PROTEIN MALY"/>
    <property type="match status" value="1"/>
</dbReference>
<evidence type="ECO:0000256" key="3">
    <source>
        <dbReference type="ARBA" id="ARBA00022898"/>
    </source>
</evidence>
<organism evidence="7 8">
    <name type="scientific">Cohnella soli</name>
    <dbReference type="NCBI Taxonomy" id="425005"/>
    <lineage>
        <taxon>Bacteria</taxon>
        <taxon>Bacillati</taxon>
        <taxon>Bacillota</taxon>
        <taxon>Bacilli</taxon>
        <taxon>Bacillales</taxon>
        <taxon>Paenibacillaceae</taxon>
        <taxon>Cohnella</taxon>
    </lineage>
</organism>
<accession>A0ABW0HPX5</accession>
<dbReference type="InterPro" id="IPR004839">
    <property type="entry name" value="Aminotransferase_I/II_large"/>
</dbReference>
<dbReference type="Proteomes" id="UP001596113">
    <property type="component" value="Unassembled WGS sequence"/>
</dbReference>
<evidence type="ECO:0000256" key="4">
    <source>
        <dbReference type="ARBA" id="ARBA00023239"/>
    </source>
</evidence>
<dbReference type="SUPFAM" id="SSF53383">
    <property type="entry name" value="PLP-dependent transferases"/>
    <property type="match status" value="1"/>
</dbReference>
<dbReference type="NCBIfam" id="TIGR04350">
    <property type="entry name" value="C_S_lyase_PatB"/>
    <property type="match status" value="1"/>
</dbReference>
<evidence type="ECO:0000259" key="6">
    <source>
        <dbReference type="Pfam" id="PF00155"/>
    </source>
</evidence>
<dbReference type="InterPro" id="IPR015422">
    <property type="entry name" value="PyrdxlP-dep_Trfase_small"/>
</dbReference>
<dbReference type="InterPro" id="IPR027619">
    <property type="entry name" value="C-S_lyase_PatB-like"/>
</dbReference>
<comment type="cofactor">
    <cofactor evidence="1">
        <name>pyridoxal 5'-phosphate</name>
        <dbReference type="ChEBI" id="CHEBI:597326"/>
    </cofactor>
</comment>
<evidence type="ECO:0000313" key="8">
    <source>
        <dbReference type="Proteomes" id="UP001596113"/>
    </source>
</evidence>
<keyword evidence="4 7" id="KW-0456">Lyase</keyword>
<gene>
    <name evidence="7" type="ORF">ACFPOF_05850</name>
</gene>
<dbReference type="EMBL" id="JBHSMI010000010">
    <property type="protein sequence ID" value="MFC5402256.1"/>
    <property type="molecule type" value="Genomic_DNA"/>
</dbReference>
<keyword evidence="8" id="KW-1185">Reference proteome</keyword>
<evidence type="ECO:0000256" key="5">
    <source>
        <dbReference type="ARBA" id="ARBA00037974"/>
    </source>
</evidence>
<proteinExistence type="inferred from homology"/>
<dbReference type="Gene3D" id="3.40.640.10">
    <property type="entry name" value="Type I PLP-dependent aspartate aminotransferase-like (Major domain)"/>
    <property type="match status" value="1"/>
</dbReference>
<dbReference type="Gene3D" id="3.90.1150.10">
    <property type="entry name" value="Aspartate Aminotransferase, domain 1"/>
    <property type="match status" value="1"/>
</dbReference>
<sequence>MNYNFDDEEVHLARPDFLKWAVADKQFEGENLLPMWVADMDFPGPAPVIEALMKRVAMGLFTYASVPDSLYEAVGGWMENRHGWSIERNWVVWSQGVVSALAAAVRAFTAPGDHVIIQPPVYPPFAAVVQDQGRVVVSNPLKLVSDRYEMDFDDLEDKLRTTGARLLILCSPHNPVGRVWTQEELSRLAELCQAYDVLVIADEVHSDLILAGNKHIPFVLAAPDMAKQTITCVAPSKTFNMAGLQMAFTVVPDEDVRTKLSKEFGHIMPHPLSMAAVEAAYREGAEWLSQCLTYLDGNVEFAMSYLREHLPQAHVSRPEATYLLWVDCRAFGIAPDKLNAYLVQEAKVAVVDGAGFGEGEGFIRINLATRRSLVAEGLSRIVAALTK</sequence>
<protein>
    <recommendedName>
        <fullName evidence="2">cysteine-S-conjugate beta-lyase</fullName>
        <ecNumber evidence="2">4.4.1.13</ecNumber>
    </recommendedName>
</protein>
<dbReference type="EC" id="4.4.1.13" evidence="2"/>
<name>A0ABW0HPX5_9BACL</name>